<comment type="caution">
    <text evidence="2">The sequence shown here is derived from an EMBL/GenBank/DDBJ whole genome shotgun (WGS) entry which is preliminary data.</text>
</comment>
<dbReference type="Proteomes" id="UP000485058">
    <property type="component" value="Unassembled WGS sequence"/>
</dbReference>
<gene>
    <name evidence="2" type="ORF">HaLaN_02416</name>
</gene>
<organism evidence="2 3">
    <name type="scientific">Haematococcus lacustris</name>
    <name type="common">Green alga</name>
    <name type="synonym">Haematococcus pluvialis</name>
    <dbReference type="NCBI Taxonomy" id="44745"/>
    <lineage>
        <taxon>Eukaryota</taxon>
        <taxon>Viridiplantae</taxon>
        <taxon>Chlorophyta</taxon>
        <taxon>core chlorophytes</taxon>
        <taxon>Chlorophyceae</taxon>
        <taxon>CS clade</taxon>
        <taxon>Chlamydomonadales</taxon>
        <taxon>Haematococcaceae</taxon>
        <taxon>Haematococcus</taxon>
    </lineage>
</organism>
<evidence type="ECO:0000313" key="3">
    <source>
        <dbReference type="Proteomes" id="UP000485058"/>
    </source>
</evidence>
<dbReference type="EMBL" id="BLLF01000104">
    <property type="protein sequence ID" value="GFH07594.1"/>
    <property type="molecule type" value="Genomic_DNA"/>
</dbReference>
<accession>A0A699YL51</accession>
<sequence length="68" mass="6847">MKGWGLGGVQPGGLGWARVMPKGSDGKLTGCRNGGKGGWSGRLSGRVMGKSPETAAAKVHSIKGCHAN</sequence>
<protein>
    <submittedName>
        <fullName evidence="2">Uncharacterized protein</fullName>
    </submittedName>
</protein>
<feature type="compositionally biased region" description="Gly residues" evidence="1">
    <location>
        <begin position="1"/>
        <end position="15"/>
    </location>
</feature>
<proteinExistence type="predicted"/>
<name>A0A699YL51_HAELA</name>
<keyword evidence="3" id="KW-1185">Reference proteome</keyword>
<feature type="region of interest" description="Disordered" evidence="1">
    <location>
        <begin position="1"/>
        <end position="68"/>
    </location>
</feature>
<dbReference type="AlphaFoldDB" id="A0A699YL51"/>
<evidence type="ECO:0000256" key="1">
    <source>
        <dbReference type="SAM" id="MobiDB-lite"/>
    </source>
</evidence>
<reference evidence="2 3" key="1">
    <citation type="submission" date="2020-02" db="EMBL/GenBank/DDBJ databases">
        <title>Draft genome sequence of Haematococcus lacustris strain NIES-144.</title>
        <authorList>
            <person name="Morimoto D."/>
            <person name="Nakagawa S."/>
            <person name="Yoshida T."/>
            <person name="Sawayama S."/>
        </authorList>
    </citation>
    <scope>NUCLEOTIDE SEQUENCE [LARGE SCALE GENOMIC DNA]</scope>
    <source>
        <strain evidence="2 3">NIES-144</strain>
    </source>
</reference>
<evidence type="ECO:0000313" key="2">
    <source>
        <dbReference type="EMBL" id="GFH07594.1"/>
    </source>
</evidence>